<keyword evidence="1" id="KW-0472">Membrane</keyword>
<evidence type="ECO:0000313" key="3">
    <source>
        <dbReference type="Proteomes" id="UP000183080"/>
    </source>
</evidence>
<evidence type="ECO:0008006" key="4">
    <source>
        <dbReference type="Google" id="ProtNLM"/>
    </source>
</evidence>
<evidence type="ECO:0000256" key="1">
    <source>
        <dbReference type="SAM" id="Phobius"/>
    </source>
</evidence>
<proteinExistence type="predicted"/>
<accession>A0A1J5TYY7</accession>
<dbReference type="EMBL" id="MIZA01000019">
    <property type="protein sequence ID" value="OIR19012.1"/>
    <property type="molecule type" value="Genomic_DNA"/>
</dbReference>
<evidence type="ECO:0000313" key="2">
    <source>
        <dbReference type="EMBL" id="OIR19012.1"/>
    </source>
</evidence>
<dbReference type="Proteomes" id="UP000183080">
    <property type="component" value="Unassembled WGS sequence"/>
</dbReference>
<dbReference type="STRING" id="1888995.BD935_01245"/>
<organism evidence="2 3">
    <name type="scientific">Marine Group III euryarchaeote CG-Epi1</name>
    <dbReference type="NCBI Taxonomy" id="1888995"/>
    <lineage>
        <taxon>Archaea</taxon>
        <taxon>Methanobacteriati</taxon>
        <taxon>Thermoplasmatota</taxon>
        <taxon>Thermoplasmata</taxon>
        <taxon>Candidatus Thermoprofundales</taxon>
    </lineage>
</organism>
<sequence length="73" mass="8241">MDFEQLVCYSQTIIIFILVIGYLINYQKSQNQIYVKKGIKCSKCGEQLLGSDPNYCSSCGHMNSHSKGSNLEK</sequence>
<gene>
    <name evidence="2" type="ORF">BD935_01245</name>
</gene>
<reference evidence="2 3" key="1">
    <citation type="submission" date="2016-08" db="EMBL/GenBank/DDBJ databases">
        <title>New Insights into Marine Group III Euryarchaeota, from dark to light.</title>
        <authorList>
            <person name="Haro-Moreno J.M."/>
            <person name="Rodriguez-Valera F."/>
            <person name="Lopez-Garcia P."/>
            <person name="Moreira D."/>
            <person name="Martin-Cuadrado A.B."/>
        </authorList>
    </citation>
    <scope>NUCLEOTIDE SEQUENCE [LARGE SCALE GENOMIC DNA]</scope>
    <source>
        <strain evidence="2">CG-Epi1</strain>
    </source>
</reference>
<comment type="caution">
    <text evidence="2">The sequence shown here is derived from an EMBL/GenBank/DDBJ whole genome shotgun (WGS) entry which is preliminary data.</text>
</comment>
<name>A0A1J5TYY7_9ARCH</name>
<dbReference type="AlphaFoldDB" id="A0A1J5TYY7"/>
<keyword evidence="1" id="KW-0812">Transmembrane</keyword>
<keyword evidence="1" id="KW-1133">Transmembrane helix</keyword>
<feature type="transmembrane region" description="Helical" evidence="1">
    <location>
        <begin position="6"/>
        <end position="24"/>
    </location>
</feature>
<protein>
    <recommendedName>
        <fullName evidence="4">Zinc-ribbon domain-containing protein</fullName>
    </recommendedName>
</protein>